<feature type="transmembrane region" description="Helical" evidence="11">
    <location>
        <begin position="470"/>
        <end position="496"/>
    </location>
</feature>
<evidence type="ECO:0000256" key="2">
    <source>
        <dbReference type="ARBA" id="ARBA00006012"/>
    </source>
</evidence>
<dbReference type="GO" id="GO:0005524">
    <property type="term" value="F:ATP binding"/>
    <property type="evidence" value="ECO:0007669"/>
    <property type="project" value="UniProtKB-KW"/>
</dbReference>
<evidence type="ECO:0000256" key="8">
    <source>
        <dbReference type="ARBA" id="ARBA00022989"/>
    </source>
</evidence>
<evidence type="ECO:0000256" key="4">
    <source>
        <dbReference type="ARBA" id="ARBA00022475"/>
    </source>
</evidence>
<dbReference type="Pfam" id="PF01061">
    <property type="entry name" value="ABC2_membrane"/>
    <property type="match status" value="2"/>
</dbReference>
<dbReference type="InterPro" id="IPR034003">
    <property type="entry name" value="ABCG_PDR_2"/>
</dbReference>
<gene>
    <name evidence="13" type="ORF">ASPFODRAFT_147512</name>
</gene>
<accession>A0A1M3T1H5</accession>
<keyword evidence="4" id="KW-1003">Cell membrane</keyword>
<evidence type="ECO:0000256" key="1">
    <source>
        <dbReference type="ARBA" id="ARBA00004651"/>
    </source>
</evidence>
<evidence type="ECO:0000256" key="6">
    <source>
        <dbReference type="ARBA" id="ARBA00022741"/>
    </source>
</evidence>
<dbReference type="CDD" id="cd03232">
    <property type="entry name" value="ABCG_PDR_domain2"/>
    <property type="match status" value="1"/>
</dbReference>
<dbReference type="Proteomes" id="UP000184063">
    <property type="component" value="Unassembled WGS sequence"/>
</dbReference>
<dbReference type="PROSITE" id="PS00211">
    <property type="entry name" value="ABC_TRANSPORTER_1"/>
    <property type="match status" value="1"/>
</dbReference>
<feature type="transmembrane region" description="Helical" evidence="11">
    <location>
        <begin position="508"/>
        <end position="529"/>
    </location>
</feature>
<dbReference type="CDD" id="cd03233">
    <property type="entry name" value="ABCG_PDR_domain1"/>
    <property type="match status" value="1"/>
</dbReference>
<evidence type="ECO:0000313" key="13">
    <source>
        <dbReference type="EMBL" id="OJZ80600.1"/>
    </source>
</evidence>
<keyword evidence="5 11" id="KW-0812">Transmembrane</keyword>
<keyword evidence="3" id="KW-0813">Transport</keyword>
<dbReference type="InterPro" id="IPR003439">
    <property type="entry name" value="ABC_transporter-like_ATP-bd"/>
</dbReference>
<dbReference type="InterPro" id="IPR003593">
    <property type="entry name" value="AAA+_ATPase"/>
</dbReference>
<feature type="transmembrane region" description="Helical" evidence="11">
    <location>
        <begin position="397"/>
        <end position="418"/>
    </location>
</feature>
<dbReference type="GO" id="GO:0140359">
    <property type="term" value="F:ABC-type transporter activity"/>
    <property type="evidence" value="ECO:0007669"/>
    <property type="project" value="InterPro"/>
</dbReference>
<dbReference type="PANTHER" id="PTHR19241">
    <property type="entry name" value="ATP-BINDING CASSETTE TRANSPORTER"/>
    <property type="match status" value="1"/>
</dbReference>
<dbReference type="InterPro" id="IPR034001">
    <property type="entry name" value="ABCG_PDR_1"/>
</dbReference>
<dbReference type="PROSITE" id="PS50893">
    <property type="entry name" value="ABC_TRANSPORTER_2"/>
    <property type="match status" value="2"/>
</dbReference>
<feature type="domain" description="ABC transporter" evidence="12">
    <location>
        <begin position="39"/>
        <end position="287"/>
    </location>
</feature>
<dbReference type="Pfam" id="PF19055">
    <property type="entry name" value="ABC2_membrane_7"/>
    <property type="match status" value="1"/>
</dbReference>
<feature type="transmembrane region" description="Helical" evidence="11">
    <location>
        <begin position="1087"/>
        <end position="1106"/>
    </location>
</feature>
<dbReference type="InterPro" id="IPR010929">
    <property type="entry name" value="PDR_CDR_ABC"/>
</dbReference>
<evidence type="ECO:0000256" key="9">
    <source>
        <dbReference type="ARBA" id="ARBA00023136"/>
    </source>
</evidence>
<feature type="region of interest" description="Disordered" evidence="10">
    <location>
        <begin position="689"/>
        <end position="717"/>
    </location>
</feature>
<keyword evidence="8 11" id="KW-1133">Transmembrane helix</keyword>
<dbReference type="SMART" id="SM00382">
    <property type="entry name" value="AAA"/>
    <property type="match status" value="2"/>
</dbReference>
<reference evidence="14" key="1">
    <citation type="journal article" date="2017" name="Genome Biol.">
        <title>Comparative genomics reveals high biological diversity and specific adaptations in the industrially and medically important fungal genus Aspergillus.</title>
        <authorList>
            <person name="de Vries R.P."/>
            <person name="Riley R."/>
            <person name="Wiebenga A."/>
            <person name="Aguilar-Osorio G."/>
            <person name="Amillis S."/>
            <person name="Uchima C.A."/>
            <person name="Anderluh G."/>
            <person name="Asadollahi M."/>
            <person name="Askin M."/>
            <person name="Barry K."/>
            <person name="Battaglia E."/>
            <person name="Bayram O."/>
            <person name="Benocci T."/>
            <person name="Braus-Stromeyer S.A."/>
            <person name="Caldana C."/>
            <person name="Canovas D."/>
            <person name="Cerqueira G.C."/>
            <person name="Chen F."/>
            <person name="Chen W."/>
            <person name="Choi C."/>
            <person name="Clum A."/>
            <person name="Dos Santos R.A."/>
            <person name="Damasio A.R."/>
            <person name="Diallinas G."/>
            <person name="Emri T."/>
            <person name="Fekete E."/>
            <person name="Flipphi M."/>
            <person name="Freyberg S."/>
            <person name="Gallo A."/>
            <person name="Gournas C."/>
            <person name="Habgood R."/>
            <person name="Hainaut M."/>
            <person name="Harispe M.L."/>
            <person name="Henrissat B."/>
            <person name="Hilden K.S."/>
            <person name="Hope R."/>
            <person name="Hossain A."/>
            <person name="Karabika E."/>
            <person name="Karaffa L."/>
            <person name="Karanyi Z."/>
            <person name="Krasevec N."/>
            <person name="Kuo A."/>
            <person name="Kusch H."/>
            <person name="LaButti K."/>
            <person name="Lagendijk E.L."/>
            <person name="Lapidus A."/>
            <person name="Levasseur A."/>
            <person name="Lindquist E."/>
            <person name="Lipzen A."/>
            <person name="Logrieco A.F."/>
            <person name="MacCabe A."/>
            <person name="Maekelae M.R."/>
            <person name="Malavazi I."/>
            <person name="Melin P."/>
            <person name="Meyer V."/>
            <person name="Mielnichuk N."/>
            <person name="Miskei M."/>
            <person name="Molnar A.P."/>
            <person name="Mule G."/>
            <person name="Ngan C.Y."/>
            <person name="Orejas M."/>
            <person name="Orosz E."/>
            <person name="Ouedraogo J.P."/>
            <person name="Overkamp K.M."/>
            <person name="Park H.-S."/>
            <person name="Perrone G."/>
            <person name="Piumi F."/>
            <person name="Punt P.J."/>
            <person name="Ram A.F."/>
            <person name="Ramon A."/>
            <person name="Rauscher S."/>
            <person name="Record E."/>
            <person name="Riano-Pachon D.M."/>
            <person name="Robert V."/>
            <person name="Roehrig J."/>
            <person name="Ruller R."/>
            <person name="Salamov A."/>
            <person name="Salih N.S."/>
            <person name="Samson R.A."/>
            <person name="Sandor E."/>
            <person name="Sanguinetti M."/>
            <person name="Schuetze T."/>
            <person name="Sepcic K."/>
            <person name="Shelest E."/>
            <person name="Sherlock G."/>
            <person name="Sophianopoulou V."/>
            <person name="Squina F.M."/>
            <person name="Sun H."/>
            <person name="Susca A."/>
            <person name="Todd R.B."/>
            <person name="Tsang A."/>
            <person name="Unkles S.E."/>
            <person name="van de Wiele N."/>
            <person name="van Rossen-Uffink D."/>
            <person name="Oliveira J.V."/>
            <person name="Vesth T.C."/>
            <person name="Visser J."/>
            <person name="Yu J.-H."/>
            <person name="Zhou M."/>
            <person name="Andersen M.R."/>
            <person name="Archer D.B."/>
            <person name="Baker S.E."/>
            <person name="Benoit I."/>
            <person name="Brakhage A.A."/>
            <person name="Braus G.H."/>
            <person name="Fischer R."/>
            <person name="Frisvad J.C."/>
            <person name="Goldman G.H."/>
            <person name="Houbraken J."/>
            <person name="Oakley B."/>
            <person name="Pocsi I."/>
            <person name="Scazzocchio C."/>
            <person name="Seiboth B."/>
            <person name="vanKuyk P.A."/>
            <person name="Wortman J."/>
            <person name="Dyer P.S."/>
            <person name="Grigoriev I.V."/>
        </authorList>
    </citation>
    <scope>NUCLEOTIDE SEQUENCE [LARGE SCALE GENOMIC DNA]</scope>
    <source>
        <strain evidence="14">CBS 106.47</strain>
    </source>
</reference>
<dbReference type="GO" id="GO:0005886">
    <property type="term" value="C:plasma membrane"/>
    <property type="evidence" value="ECO:0007669"/>
    <property type="project" value="UniProtKB-SubCell"/>
</dbReference>
<feature type="transmembrane region" description="Helical" evidence="11">
    <location>
        <begin position="642"/>
        <end position="664"/>
    </location>
</feature>
<evidence type="ECO:0000256" key="3">
    <source>
        <dbReference type="ARBA" id="ARBA00022448"/>
    </source>
</evidence>
<comment type="similarity">
    <text evidence="2">Belongs to the ABC transporter superfamily. ABCG family. PDR (TC 3.A.1.205) subfamily.</text>
</comment>
<dbReference type="InterPro" id="IPR013525">
    <property type="entry name" value="ABC2_TM"/>
</dbReference>
<evidence type="ECO:0000313" key="14">
    <source>
        <dbReference type="Proteomes" id="UP000184063"/>
    </source>
</evidence>
<sequence>MDPGYAEKHLTLTWQHLKVLGEPAGDSLVDTIWSSANPLEYIRALRTNKESRVLINDFTGQVKPGEMMLVVGRPGSGCTTFLKALANQRKPFTGVEGDVTYGTLDWKEALHYRQQIIFNSEEDEHFPTLTVGQVMNFSLKNKTPKTRPGTMTKKEFANGYKSSILRALGIDHTHDTLVGNEYVRGVSGGERKRVSIAECLAGQGPIQFWDNSTRGLDASTALDFTKALRSLARREGKTILATFYQPGNGIFDQFDKVLLIDRGLCLYYGPRALAKAYFEELGFECPPGGNVADFLSSVTVPSERRVRQGWAGPVPDSAEELEAIYLQSSVRRQMLEAIEPPHELTVQTEKFKATVQNERRGGILRRSLSPYTVGLHEQVVACTIRQLQILWGDKLSLILRVLQILLQGLINGSVYYVLTRSSNTAFPRNGALFYPILFFCLEATAQMTYSFMGRNILTRHKTFAFYKPTAYTIACVLADIPLQICQVSFLTLIFYFMVGFQMDGSKWWIFWLNMTVSVLCFMSLYRAIGACCRNFGNASKIAAFVTAVMMIYGGYLVPFNKMHPWFKWIFYLNPAAYTWESLMVNEYGGLNIICEEPQRVPYGPKYDDVRYQACTLPGASNATHVNGLDYIYQEYHYSEGHLWRGFGVVVGFWFFFIFITALGFEKLQSTGNTSSALIFKRGSKSTVMHQASLQDEEKQQPARVNSDPLSRSAPAPDGKVDAAAFTWKNIDYTVPFQGEQKKLLDGVSGYVRPGQLVALMGSSGAGKTTLLDVLAQRKDSGTITGEVTVNGREPSGDFQRTTGYCEQLDIHEPSATVREALEFSALLRQADTIPDGEKLKFVDEVITLLELDDIQDAIVGSPGKGLTIEQRKRLTIGVELVARPTILFLDEPTSGLDGQSAFTIVRFMRKLADNGQAIICTIHQPSATLFDNFDYILLLARGGRTTYYGPTGPGSQVILDYFGRLGAPCPKDTNPAEHIVDVVQGRVLPGVDWYEQWMAAPESEAVMAELEATKSHYSGVSMPTETLEFASPMWKQLKIVTKRHCIALWRKPDYIWNKIILHIAQALFNGFSFWKAGQSHGILELELRLFSIFIFLFVAGGVIVQLQPLFLANRAIFEAREKKSKTYSWIAFVTGQMIAEIPYLILCGTLYFVGFYFTVGLPTRASISGQFFLEMIFYQFLYTAVGQGIAVFSPNEYFASLVNPLILGAIFIDFCGVLVPYDTLNVFWRYWLYYLDPFTYIVQALFTQTVWNIKVECRPSEMTIITPPPNLTCGAYMADFIASHSGYLNNPEAQVDCEYCQYTTGADYARTFNINANYYGWRGTGITALFVISTYAFVYLIMKIRTKATKRAGDS</sequence>
<keyword evidence="6" id="KW-0547">Nucleotide-binding</keyword>
<dbReference type="InterPro" id="IPR043926">
    <property type="entry name" value="ABCG_dom"/>
</dbReference>
<organism evidence="13 14">
    <name type="scientific">Aspergillus luchuensis (strain CBS 106.47)</name>
    <dbReference type="NCBI Taxonomy" id="1137211"/>
    <lineage>
        <taxon>Eukaryota</taxon>
        <taxon>Fungi</taxon>
        <taxon>Dikarya</taxon>
        <taxon>Ascomycota</taxon>
        <taxon>Pezizomycotina</taxon>
        <taxon>Eurotiomycetes</taxon>
        <taxon>Eurotiomycetidae</taxon>
        <taxon>Eurotiales</taxon>
        <taxon>Aspergillaceae</taxon>
        <taxon>Aspergillus</taxon>
        <taxon>Aspergillus subgen. Circumdati</taxon>
    </lineage>
</organism>
<evidence type="ECO:0000259" key="12">
    <source>
        <dbReference type="PROSITE" id="PS50893"/>
    </source>
</evidence>
<proteinExistence type="inferred from homology"/>
<feature type="transmembrane region" description="Helical" evidence="11">
    <location>
        <begin position="541"/>
        <end position="558"/>
    </location>
</feature>
<evidence type="ECO:0000256" key="10">
    <source>
        <dbReference type="SAM" id="MobiDB-lite"/>
    </source>
</evidence>
<feature type="transmembrane region" description="Helical" evidence="11">
    <location>
        <begin position="1198"/>
        <end position="1219"/>
    </location>
</feature>
<evidence type="ECO:0000256" key="11">
    <source>
        <dbReference type="SAM" id="Phobius"/>
    </source>
</evidence>
<dbReference type="SUPFAM" id="SSF52540">
    <property type="entry name" value="P-loop containing nucleoside triphosphate hydrolases"/>
    <property type="match status" value="2"/>
</dbReference>
<feature type="domain" description="ABC transporter" evidence="12">
    <location>
        <begin position="725"/>
        <end position="966"/>
    </location>
</feature>
<dbReference type="VEuPathDB" id="FungiDB:ASPFODRAFT_147512"/>
<dbReference type="Gene3D" id="3.40.50.300">
    <property type="entry name" value="P-loop containing nucleotide triphosphate hydrolases"/>
    <property type="match status" value="2"/>
</dbReference>
<name>A0A1M3T1H5_ASPLC</name>
<dbReference type="InterPro" id="IPR027417">
    <property type="entry name" value="P-loop_NTPase"/>
</dbReference>
<dbReference type="Pfam" id="PF06422">
    <property type="entry name" value="PDR_CDR"/>
    <property type="match status" value="1"/>
</dbReference>
<dbReference type="OrthoDB" id="245989at2759"/>
<keyword evidence="9 11" id="KW-0472">Membrane</keyword>
<dbReference type="GO" id="GO:0016887">
    <property type="term" value="F:ATP hydrolysis activity"/>
    <property type="evidence" value="ECO:0007669"/>
    <property type="project" value="InterPro"/>
</dbReference>
<dbReference type="FunFam" id="3.40.50.300:FF:000054">
    <property type="entry name" value="ABC multidrug transporter atrF"/>
    <property type="match status" value="1"/>
</dbReference>
<evidence type="ECO:0000256" key="5">
    <source>
        <dbReference type="ARBA" id="ARBA00022692"/>
    </source>
</evidence>
<evidence type="ECO:0000256" key="7">
    <source>
        <dbReference type="ARBA" id="ARBA00022840"/>
    </source>
</evidence>
<dbReference type="InterPro" id="IPR017871">
    <property type="entry name" value="ABC_transporter-like_CS"/>
</dbReference>
<comment type="subcellular location">
    <subcellularLocation>
        <location evidence="1">Cell membrane</location>
        <topology evidence="1">Multi-pass membrane protein</topology>
    </subcellularLocation>
</comment>
<protein>
    <recommendedName>
        <fullName evidence="12">ABC transporter domain-containing protein</fullName>
    </recommendedName>
</protein>
<keyword evidence="7" id="KW-0067">ATP-binding</keyword>
<feature type="transmembrane region" description="Helical" evidence="11">
    <location>
        <begin position="430"/>
        <end position="449"/>
    </location>
</feature>
<dbReference type="Pfam" id="PF00005">
    <property type="entry name" value="ABC_tran"/>
    <property type="match status" value="2"/>
</dbReference>
<dbReference type="EMBL" id="KV878253">
    <property type="protein sequence ID" value="OJZ80600.1"/>
    <property type="molecule type" value="Genomic_DNA"/>
</dbReference>
<feature type="transmembrane region" description="Helical" evidence="11">
    <location>
        <begin position="1171"/>
        <end position="1192"/>
    </location>
</feature>
<feature type="transmembrane region" description="Helical" evidence="11">
    <location>
        <begin position="1126"/>
        <end position="1159"/>
    </location>
</feature>
<feature type="transmembrane region" description="Helical" evidence="11">
    <location>
        <begin position="1319"/>
        <end position="1341"/>
    </location>
</feature>